<protein>
    <submittedName>
        <fullName evidence="1">Uncharacterized protein</fullName>
    </submittedName>
</protein>
<dbReference type="STRING" id="4072.A0A2G3AN62"/>
<reference evidence="1 2" key="2">
    <citation type="journal article" date="2017" name="Genome Biol.">
        <title>New reference genome sequences of hot pepper reveal the massive evolution of plant disease-resistance genes by retroduplication.</title>
        <authorList>
            <person name="Kim S."/>
            <person name="Park J."/>
            <person name="Yeom S.I."/>
            <person name="Kim Y.M."/>
            <person name="Seo E."/>
            <person name="Kim K.T."/>
            <person name="Kim M.S."/>
            <person name="Lee J.M."/>
            <person name="Cheong K."/>
            <person name="Shin H.S."/>
            <person name="Kim S.B."/>
            <person name="Han K."/>
            <person name="Lee J."/>
            <person name="Park M."/>
            <person name="Lee H.A."/>
            <person name="Lee H.Y."/>
            <person name="Lee Y."/>
            <person name="Oh S."/>
            <person name="Lee J.H."/>
            <person name="Choi E."/>
            <person name="Choi E."/>
            <person name="Lee S.E."/>
            <person name="Jeon J."/>
            <person name="Kim H."/>
            <person name="Choi G."/>
            <person name="Song H."/>
            <person name="Lee J."/>
            <person name="Lee S.C."/>
            <person name="Kwon J.K."/>
            <person name="Lee H.Y."/>
            <person name="Koo N."/>
            <person name="Hong Y."/>
            <person name="Kim R.W."/>
            <person name="Kang W.H."/>
            <person name="Huh J.H."/>
            <person name="Kang B.C."/>
            <person name="Yang T.J."/>
            <person name="Lee Y.H."/>
            <person name="Bennetzen J.L."/>
            <person name="Choi D."/>
        </authorList>
    </citation>
    <scope>NUCLEOTIDE SEQUENCE [LARGE SCALE GENOMIC DNA]</scope>
    <source>
        <strain evidence="2">cv. CM334</strain>
    </source>
</reference>
<dbReference type="Proteomes" id="UP000222542">
    <property type="component" value="Unassembled WGS sequence"/>
</dbReference>
<keyword evidence="2" id="KW-1185">Reference proteome</keyword>
<organism evidence="1 2">
    <name type="scientific">Capsicum annuum</name>
    <name type="common">Capsicum pepper</name>
    <dbReference type="NCBI Taxonomy" id="4072"/>
    <lineage>
        <taxon>Eukaryota</taxon>
        <taxon>Viridiplantae</taxon>
        <taxon>Streptophyta</taxon>
        <taxon>Embryophyta</taxon>
        <taxon>Tracheophyta</taxon>
        <taxon>Spermatophyta</taxon>
        <taxon>Magnoliopsida</taxon>
        <taxon>eudicotyledons</taxon>
        <taxon>Gunneridae</taxon>
        <taxon>Pentapetalae</taxon>
        <taxon>asterids</taxon>
        <taxon>lamiids</taxon>
        <taxon>Solanales</taxon>
        <taxon>Solanaceae</taxon>
        <taxon>Solanoideae</taxon>
        <taxon>Capsiceae</taxon>
        <taxon>Capsicum</taxon>
    </lineage>
</organism>
<dbReference type="EMBL" id="AYRZ02000001">
    <property type="protein sequence ID" value="PHT95672.1"/>
    <property type="molecule type" value="Genomic_DNA"/>
</dbReference>
<reference evidence="1 2" key="1">
    <citation type="journal article" date="2014" name="Nat. Genet.">
        <title>Genome sequence of the hot pepper provides insights into the evolution of pungency in Capsicum species.</title>
        <authorList>
            <person name="Kim S."/>
            <person name="Park M."/>
            <person name="Yeom S.I."/>
            <person name="Kim Y.M."/>
            <person name="Lee J.M."/>
            <person name="Lee H.A."/>
            <person name="Seo E."/>
            <person name="Choi J."/>
            <person name="Cheong K."/>
            <person name="Kim K.T."/>
            <person name="Jung K."/>
            <person name="Lee G.W."/>
            <person name="Oh S.K."/>
            <person name="Bae C."/>
            <person name="Kim S.B."/>
            <person name="Lee H.Y."/>
            <person name="Kim S.Y."/>
            <person name="Kim M.S."/>
            <person name="Kang B.C."/>
            <person name="Jo Y.D."/>
            <person name="Yang H.B."/>
            <person name="Jeong H.J."/>
            <person name="Kang W.H."/>
            <person name="Kwon J.K."/>
            <person name="Shin C."/>
            <person name="Lim J.Y."/>
            <person name="Park J.H."/>
            <person name="Huh J.H."/>
            <person name="Kim J.S."/>
            <person name="Kim B.D."/>
            <person name="Cohen O."/>
            <person name="Paran I."/>
            <person name="Suh M.C."/>
            <person name="Lee S.B."/>
            <person name="Kim Y.K."/>
            <person name="Shin Y."/>
            <person name="Noh S.J."/>
            <person name="Park J."/>
            <person name="Seo Y.S."/>
            <person name="Kwon S.Y."/>
            <person name="Kim H.A."/>
            <person name="Park J.M."/>
            <person name="Kim H.J."/>
            <person name="Choi S.B."/>
            <person name="Bosland P.W."/>
            <person name="Reeves G."/>
            <person name="Jo S.H."/>
            <person name="Lee B.W."/>
            <person name="Cho H.T."/>
            <person name="Choi H.S."/>
            <person name="Lee M.S."/>
            <person name="Yu Y."/>
            <person name="Do Choi Y."/>
            <person name="Park B.S."/>
            <person name="van Deynze A."/>
            <person name="Ashrafi H."/>
            <person name="Hill T."/>
            <person name="Kim W.T."/>
            <person name="Pai H.S."/>
            <person name="Ahn H.K."/>
            <person name="Yeam I."/>
            <person name="Giovannoni J.J."/>
            <person name="Rose J.K."/>
            <person name="Sorensen I."/>
            <person name="Lee S.J."/>
            <person name="Kim R.W."/>
            <person name="Choi I.Y."/>
            <person name="Choi B.S."/>
            <person name="Lim J.S."/>
            <person name="Lee Y.H."/>
            <person name="Choi D."/>
        </authorList>
    </citation>
    <scope>NUCLEOTIDE SEQUENCE [LARGE SCALE GENOMIC DNA]</scope>
    <source>
        <strain evidence="2">cv. CM334</strain>
    </source>
</reference>
<sequence>MEAENECECSAIQLRPEQLIISGFPLKPGSYWYDEESELWGKGGEKPDTIVSSNLDFTVGNMSSSKQCDLLLIIFLSILYLSWQKKKKCIRTGNEPSKGNA</sequence>
<proteinExistence type="predicted"/>
<evidence type="ECO:0000313" key="2">
    <source>
        <dbReference type="Proteomes" id="UP000222542"/>
    </source>
</evidence>
<gene>
    <name evidence="1" type="ORF">T459_03554</name>
</gene>
<evidence type="ECO:0000313" key="1">
    <source>
        <dbReference type="EMBL" id="PHT95672.1"/>
    </source>
</evidence>
<comment type="caution">
    <text evidence="1">The sequence shown here is derived from an EMBL/GenBank/DDBJ whole genome shotgun (WGS) entry which is preliminary data.</text>
</comment>
<accession>A0A2G3AN62</accession>
<dbReference type="AlphaFoldDB" id="A0A2G3AN62"/>
<dbReference type="Gramene" id="PHT95672">
    <property type="protein sequence ID" value="PHT95672"/>
    <property type="gene ID" value="T459_03554"/>
</dbReference>
<name>A0A2G3AN62_CAPAN</name>